<feature type="domain" description="O-methyltransferase C-terminal" evidence="6">
    <location>
        <begin position="131"/>
        <end position="335"/>
    </location>
</feature>
<dbReference type="FunFam" id="3.40.50.150:FF:000294">
    <property type="entry name" value="O-methyltransferase family protein"/>
    <property type="match status" value="1"/>
</dbReference>
<dbReference type="EMBL" id="JAWXYG010000013">
    <property type="protein sequence ID" value="KAK4255478.1"/>
    <property type="molecule type" value="Genomic_DNA"/>
</dbReference>
<keyword evidence="3" id="KW-0949">S-adenosyl-L-methionine</keyword>
<sequence>MGENAMVEEEALMLQGQADIWKYMFHFADSMALKSAVELRIPDIIHRHDGPITLTQITTSLPDATSPDPTYLARIMSLLVRRNIFSAHHPSDGGDTLYGLTHSSRWLLSDSAVNLAPMLLLENHPTLLAPWHYLSHCVREGGEAFKKTHGGDIWALASESPHFNKLFNDGMACTARIVMEAIILAYKEGFESIGSLVDVGGGTGGTVSKIVKAYPHIKCINFDLPHVVATAPEHDGVTHVGGDMFHSIPNADAVFMKWILHDWSDEDCIKILKNCKKAISKEKGKVIIVEFVLKPEGKGLFDDTAFVFDLVMIAHTSGKERTELEWKNLLKEAGFPRYQIINIPSFLSIIEAYPA</sequence>
<evidence type="ECO:0000313" key="8">
    <source>
        <dbReference type="EMBL" id="KAK4255478.1"/>
    </source>
</evidence>
<gene>
    <name evidence="8" type="ORF">QN277_008476</name>
</gene>
<dbReference type="InterPro" id="IPR001077">
    <property type="entry name" value="COMT_C"/>
</dbReference>
<dbReference type="Pfam" id="PF00891">
    <property type="entry name" value="Methyltransf_2"/>
    <property type="match status" value="1"/>
</dbReference>
<organism evidence="8 9">
    <name type="scientific">Acacia crassicarpa</name>
    <name type="common">northern wattle</name>
    <dbReference type="NCBI Taxonomy" id="499986"/>
    <lineage>
        <taxon>Eukaryota</taxon>
        <taxon>Viridiplantae</taxon>
        <taxon>Streptophyta</taxon>
        <taxon>Embryophyta</taxon>
        <taxon>Tracheophyta</taxon>
        <taxon>Spermatophyta</taxon>
        <taxon>Magnoliopsida</taxon>
        <taxon>eudicotyledons</taxon>
        <taxon>Gunneridae</taxon>
        <taxon>Pentapetalae</taxon>
        <taxon>rosids</taxon>
        <taxon>fabids</taxon>
        <taxon>Fabales</taxon>
        <taxon>Fabaceae</taxon>
        <taxon>Caesalpinioideae</taxon>
        <taxon>mimosoid clade</taxon>
        <taxon>Acacieae</taxon>
        <taxon>Acacia</taxon>
    </lineage>
</organism>
<dbReference type="InterPro" id="IPR016461">
    <property type="entry name" value="COMT-like"/>
</dbReference>
<dbReference type="GO" id="GO:0008171">
    <property type="term" value="F:O-methyltransferase activity"/>
    <property type="evidence" value="ECO:0007669"/>
    <property type="project" value="InterPro"/>
</dbReference>
<feature type="domain" description="O-methyltransferase dimerisation" evidence="7">
    <location>
        <begin position="21"/>
        <end position="110"/>
    </location>
</feature>
<comment type="similarity">
    <text evidence="4">Belongs to the class I-like SAM-binding methyltransferase superfamily. Cation-independent O-methyltransferase family.</text>
</comment>
<keyword evidence="9" id="KW-1185">Reference proteome</keyword>
<dbReference type="InterPro" id="IPR012967">
    <property type="entry name" value="COMT_dimerisation"/>
</dbReference>
<proteinExistence type="inferred from homology"/>
<name>A0AAE1IT55_9FABA</name>
<dbReference type="AlphaFoldDB" id="A0AAE1IT55"/>
<keyword evidence="2" id="KW-0808">Transferase</keyword>
<dbReference type="Gene3D" id="1.10.10.10">
    <property type="entry name" value="Winged helix-like DNA-binding domain superfamily/Winged helix DNA-binding domain"/>
    <property type="match status" value="1"/>
</dbReference>
<dbReference type="PANTHER" id="PTHR11746">
    <property type="entry name" value="O-METHYLTRANSFERASE"/>
    <property type="match status" value="1"/>
</dbReference>
<dbReference type="GO" id="GO:0008757">
    <property type="term" value="F:S-adenosylmethionine-dependent methyltransferase activity"/>
    <property type="evidence" value="ECO:0007669"/>
    <property type="project" value="UniProtKB-ARBA"/>
</dbReference>
<accession>A0AAE1IT55</accession>
<dbReference type="SUPFAM" id="SSF46785">
    <property type="entry name" value="Winged helix' DNA-binding domain"/>
    <property type="match status" value="1"/>
</dbReference>
<dbReference type="InterPro" id="IPR036390">
    <property type="entry name" value="WH_DNA-bd_sf"/>
</dbReference>
<evidence type="ECO:0000256" key="2">
    <source>
        <dbReference type="ARBA" id="ARBA00022679"/>
    </source>
</evidence>
<evidence type="ECO:0000259" key="6">
    <source>
        <dbReference type="Pfam" id="PF00891"/>
    </source>
</evidence>
<comment type="caution">
    <text evidence="8">The sequence shown here is derived from an EMBL/GenBank/DDBJ whole genome shotgun (WGS) entry which is preliminary data.</text>
</comment>
<dbReference type="InterPro" id="IPR029063">
    <property type="entry name" value="SAM-dependent_MTases_sf"/>
</dbReference>
<dbReference type="GO" id="GO:0046983">
    <property type="term" value="F:protein dimerization activity"/>
    <property type="evidence" value="ECO:0007669"/>
    <property type="project" value="InterPro"/>
</dbReference>
<dbReference type="InterPro" id="IPR036388">
    <property type="entry name" value="WH-like_DNA-bd_sf"/>
</dbReference>
<evidence type="ECO:0000259" key="7">
    <source>
        <dbReference type="Pfam" id="PF08100"/>
    </source>
</evidence>
<evidence type="ECO:0000256" key="4">
    <source>
        <dbReference type="ARBA" id="ARBA00038277"/>
    </source>
</evidence>
<dbReference type="Gene3D" id="3.40.50.150">
    <property type="entry name" value="Vaccinia Virus protein VP39"/>
    <property type="match status" value="1"/>
</dbReference>
<evidence type="ECO:0000256" key="5">
    <source>
        <dbReference type="PIRSR" id="PIRSR005739-1"/>
    </source>
</evidence>
<feature type="active site" description="Proton acceptor" evidence="5">
    <location>
        <position position="261"/>
    </location>
</feature>
<dbReference type="Proteomes" id="UP001293593">
    <property type="component" value="Unassembled WGS sequence"/>
</dbReference>
<dbReference type="PROSITE" id="PS51683">
    <property type="entry name" value="SAM_OMT_II"/>
    <property type="match status" value="1"/>
</dbReference>
<keyword evidence="1" id="KW-0489">Methyltransferase</keyword>
<reference evidence="8" key="1">
    <citation type="submission" date="2023-10" db="EMBL/GenBank/DDBJ databases">
        <title>Chromosome-level genome of the transformable northern wattle, Acacia crassicarpa.</title>
        <authorList>
            <person name="Massaro I."/>
            <person name="Sinha N.R."/>
            <person name="Poethig S."/>
            <person name="Leichty A.R."/>
        </authorList>
    </citation>
    <scope>NUCLEOTIDE SEQUENCE</scope>
    <source>
        <strain evidence="8">Acra3RX</strain>
        <tissue evidence="8">Leaf</tissue>
    </source>
</reference>
<evidence type="ECO:0008006" key="10">
    <source>
        <dbReference type="Google" id="ProtNLM"/>
    </source>
</evidence>
<evidence type="ECO:0000256" key="3">
    <source>
        <dbReference type="ARBA" id="ARBA00022691"/>
    </source>
</evidence>
<dbReference type="GO" id="GO:0032259">
    <property type="term" value="P:methylation"/>
    <property type="evidence" value="ECO:0007669"/>
    <property type="project" value="UniProtKB-KW"/>
</dbReference>
<evidence type="ECO:0000256" key="1">
    <source>
        <dbReference type="ARBA" id="ARBA00022603"/>
    </source>
</evidence>
<protein>
    <recommendedName>
        <fullName evidence="10">O-methyltransferase</fullName>
    </recommendedName>
</protein>
<evidence type="ECO:0000313" key="9">
    <source>
        <dbReference type="Proteomes" id="UP001293593"/>
    </source>
</evidence>
<dbReference type="PIRSF" id="PIRSF005739">
    <property type="entry name" value="O-mtase"/>
    <property type="match status" value="1"/>
</dbReference>
<dbReference type="SUPFAM" id="SSF53335">
    <property type="entry name" value="S-adenosyl-L-methionine-dependent methyltransferases"/>
    <property type="match status" value="1"/>
</dbReference>
<dbReference type="Pfam" id="PF08100">
    <property type="entry name" value="Dimerisation"/>
    <property type="match status" value="1"/>
</dbReference>